<evidence type="ECO:0000313" key="14">
    <source>
        <dbReference type="Ensembl" id="ENSPSMP00000031290.1"/>
    </source>
</evidence>
<dbReference type="GO" id="GO:0006511">
    <property type="term" value="P:ubiquitin-dependent protein catabolic process"/>
    <property type="evidence" value="ECO:0007669"/>
    <property type="project" value="Ensembl"/>
</dbReference>
<feature type="region of interest" description="Disordered" evidence="11">
    <location>
        <begin position="506"/>
        <end position="540"/>
    </location>
</feature>
<name>A0A8C9DSG7_PROSS</name>
<reference evidence="14" key="2">
    <citation type="submission" date="2025-09" db="UniProtKB">
        <authorList>
            <consortium name="Ensembl"/>
        </authorList>
    </citation>
    <scope>IDENTIFICATION</scope>
</reference>
<proteinExistence type="inferred from homology"/>
<evidence type="ECO:0000256" key="11">
    <source>
        <dbReference type="SAM" id="MobiDB-lite"/>
    </source>
</evidence>
<feature type="compositionally biased region" description="Acidic residues" evidence="11">
    <location>
        <begin position="414"/>
        <end position="429"/>
    </location>
</feature>
<organism evidence="14 15">
    <name type="scientific">Prolemur simus</name>
    <name type="common">Greater bamboo lemur</name>
    <name type="synonym">Hapalemur simus</name>
    <dbReference type="NCBI Taxonomy" id="1328070"/>
    <lineage>
        <taxon>Eukaryota</taxon>
        <taxon>Metazoa</taxon>
        <taxon>Chordata</taxon>
        <taxon>Craniata</taxon>
        <taxon>Vertebrata</taxon>
        <taxon>Euteleostomi</taxon>
        <taxon>Mammalia</taxon>
        <taxon>Eutheria</taxon>
        <taxon>Euarchontoglires</taxon>
        <taxon>Primates</taxon>
        <taxon>Strepsirrhini</taxon>
        <taxon>Lemuriformes</taxon>
        <taxon>Lemuridae</taxon>
        <taxon>Prolemur</taxon>
    </lineage>
</organism>
<dbReference type="Ensembl" id="ENSPSMT00000036107.1">
    <property type="protein sequence ID" value="ENSPSMP00000031290.1"/>
    <property type="gene ID" value="ENSPSMG00000021521.1"/>
</dbReference>
<dbReference type="FunFam" id="2.70.130.10:FF:000002">
    <property type="entry name" value="protein OS-9 isoform X1"/>
    <property type="match status" value="1"/>
</dbReference>
<evidence type="ECO:0000256" key="1">
    <source>
        <dbReference type="ARBA" id="ARBA00004319"/>
    </source>
</evidence>
<accession>A0A8C9DSG7</accession>
<evidence type="ECO:0000256" key="9">
    <source>
        <dbReference type="ARBA" id="ARBA00066177"/>
    </source>
</evidence>
<comment type="function">
    <text evidence="8">Lectin component of the HRD1 complex, which functions in endoplasmic reticulum (ER) quality control and ER-associated degradation (ERAD). Specifically recognizes and binds improperly folded glycoproteins as well as hyperglycosylated proteins, retain them in the ER, and transfers them to the ubiquitination machinery and promote their degradation. Possible targets include TRPV4 as well as hyperglycosylated HSP90B1.</text>
</comment>
<protein>
    <recommendedName>
        <fullName evidence="10">Endoplasmic reticulum lectin</fullName>
    </recommendedName>
    <alternativeName>
        <fullName evidence="10">Protein OS-9</fullName>
    </alternativeName>
</protein>
<dbReference type="GO" id="GO:0006621">
    <property type="term" value="P:protein retention in ER lumen"/>
    <property type="evidence" value="ECO:0007669"/>
    <property type="project" value="Ensembl"/>
</dbReference>
<dbReference type="GO" id="GO:1904153">
    <property type="term" value="P:negative regulation of retrograde protein transport, ER to cytosol"/>
    <property type="evidence" value="ECO:0007669"/>
    <property type="project" value="Ensembl"/>
</dbReference>
<keyword evidence="5 10" id="KW-0256">Endoplasmic reticulum</keyword>
<feature type="compositionally biased region" description="Basic and acidic residues" evidence="11">
    <location>
        <begin position="430"/>
        <end position="452"/>
    </location>
</feature>
<sequence>MAAETLLSSLLGLLLLGLLLPAGLTGGVGSLNLEELNEMRYGIEILPLPVLGGQSQASDVVIVSSKYKQRYECRLPAGAIHFQREKEEEAPAYQGPGIPELLSPMRHAPCLLKTKDWWTYEFCYGRHIQQYHMEDSEIKGEVLYLGYYQSAFNWDDETAKASKQHRLKRYHSQNYGNGSKCDLNGRPREAEVRFLCDEGAGISGDYIDRVDEPLSCSYVLTIRTSRLCPHPLLRPPASATPQAILCHPSLQPEEYMAYIQRQADSKQYGDKIIEELQDLDPQMWSETKSGAVPPKRTGASPSKDDSKESDFWKMVHEPEDQATGGEEVQAEEQDPNPEAADPAPGSPNDFQNNVQVKVIRSPADLIRLIEELKSGTKKGKPNAGQEQPAEDAAEVPQRETEAKEKGDAEHQSEAEEEDDDEDEDEDEDERQLLGEFEKELEGILLPSDRDRLRSEVKAGMERELENIIQETEKELDPDGLKKESERDRAMLALTSTLNKLIKRLEEKQSPELVKKHKKRRVVPKKPSPSPQPTEEDPEHRVRVRVTKLRHGGPNQDLTVLEMKRENPQLKQIEGLVKELLEREGLTAEGKIEIKIVRPGAEGTEEDARWLTDEDTKSLKEIFFNILVQGAEEAQKERQRQKDLESNYRRVWGSQGGEGTGDLDEVFLDWPASSPPPHPRTPEGKQQGRAELWTWWPQLWGCGGPWGECCCPPASPGLGVLLSQALPQSPCFPPWLFLSSSPNDRIGFFPSPHLEIRSGLLSGVG</sequence>
<comment type="subcellular location">
    <subcellularLocation>
        <location evidence="1 10">Endoplasmic reticulum lumen</location>
    </subcellularLocation>
</comment>
<keyword evidence="7" id="KW-0325">Glycoprotein</keyword>
<feature type="signal peptide" evidence="12">
    <location>
        <begin position="1"/>
        <end position="25"/>
    </location>
</feature>
<evidence type="ECO:0000256" key="6">
    <source>
        <dbReference type="ARBA" id="ARBA00023157"/>
    </source>
</evidence>
<dbReference type="GO" id="GO:0140032">
    <property type="term" value="F:glycosylation-dependent protein binding"/>
    <property type="evidence" value="ECO:0007669"/>
    <property type="project" value="Ensembl"/>
</dbReference>
<dbReference type="InterPro" id="IPR045149">
    <property type="entry name" value="OS-9-like"/>
</dbReference>
<dbReference type="InterPro" id="IPR044865">
    <property type="entry name" value="MRH_dom"/>
</dbReference>
<evidence type="ECO:0000313" key="15">
    <source>
        <dbReference type="Proteomes" id="UP000694414"/>
    </source>
</evidence>
<dbReference type="Pfam" id="PF07915">
    <property type="entry name" value="PRKCSH"/>
    <property type="match status" value="1"/>
</dbReference>
<dbReference type="Gene3D" id="2.70.130.10">
    <property type="entry name" value="Mannose-6-phosphate receptor binding domain"/>
    <property type="match status" value="1"/>
</dbReference>
<evidence type="ECO:0000256" key="4">
    <source>
        <dbReference type="ARBA" id="ARBA00022734"/>
    </source>
</evidence>
<dbReference type="InterPro" id="IPR009011">
    <property type="entry name" value="Man6P_isomerase_rcpt-bd_dom_sf"/>
</dbReference>
<dbReference type="InterPro" id="IPR012913">
    <property type="entry name" value="OS9-like_dom"/>
</dbReference>
<evidence type="ECO:0000256" key="5">
    <source>
        <dbReference type="ARBA" id="ARBA00022824"/>
    </source>
</evidence>
<evidence type="ECO:0000256" key="10">
    <source>
        <dbReference type="RuleBase" id="RU369099"/>
    </source>
</evidence>
<evidence type="ECO:0000259" key="13">
    <source>
        <dbReference type="PROSITE" id="PS51914"/>
    </source>
</evidence>
<comment type="subunit">
    <text evidence="9">Component of the HRD1 complex, which comprises at least SYNV1/HRD1, DERL1/2, FAM8A1, HERPUD1/HERP, OS9, SEL1L and UBE2J1. FAM8A1 is stabilized by interaction with SYNV1, which prevents its proteasomal degradation. OS9 and UBE2J1 recruitment to the complex may be mediated by SEL1L. Through this complex, may interact with ERLEC1 and HSPA5. Interacts (via C-terminus) with CPNE6 (via second C2 domain); this interaction occurs in a calcium-dependent manner in vitro. Interacts with CREB3.</text>
</comment>
<evidence type="ECO:0000256" key="8">
    <source>
        <dbReference type="ARBA" id="ARBA00053710"/>
    </source>
</evidence>
<dbReference type="GO" id="GO:0000836">
    <property type="term" value="C:Hrd1p ubiquitin ligase complex"/>
    <property type="evidence" value="ECO:0007669"/>
    <property type="project" value="Ensembl"/>
</dbReference>
<keyword evidence="3 12" id="KW-0732">Signal</keyword>
<dbReference type="GO" id="GO:0016567">
    <property type="term" value="P:protein ubiquitination"/>
    <property type="evidence" value="ECO:0007669"/>
    <property type="project" value="Ensembl"/>
</dbReference>
<evidence type="ECO:0000256" key="2">
    <source>
        <dbReference type="ARBA" id="ARBA00009918"/>
    </source>
</evidence>
<feature type="region of interest" description="Disordered" evidence="11">
    <location>
        <begin position="464"/>
        <end position="483"/>
    </location>
</feature>
<evidence type="ECO:0000256" key="3">
    <source>
        <dbReference type="ARBA" id="ARBA00022729"/>
    </source>
</evidence>
<feature type="compositionally biased region" description="Basic and acidic residues" evidence="11">
    <location>
        <begin position="396"/>
        <end position="413"/>
    </location>
</feature>
<dbReference type="PANTHER" id="PTHR15414">
    <property type="entry name" value="OS-9-RELATED"/>
    <property type="match status" value="1"/>
</dbReference>
<feature type="compositionally biased region" description="Basic and acidic residues" evidence="11">
    <location>
        <begin position="302"/>
        <end position="319"/>
    </location>
</feature>
<dbReference type="GO" id="GO:0005788">
    <property type="term" value="C:endoplasmic reticulum lumen"/>
    <property type="evidence" value="ECO:0007669"/>
    <property type="project" value="UniProtKB-SubCell"/>
</dbReference>
<keyword evidence="15" id="KW-1185">Reference proteome</keyword>
<feature type="chain" id="PRO_5034624072" description="Endoplasmic reticulum lectin" evidence="12">
    <location>
        <begin position="26"/>
        <end position="764"/>
    </location>
</feature>
<evidence type="ECO:0000256" key="12">
    <source>
        <dbReference type="SAM" id="SignalP"/>
    </source>
</evidence>
<keyword evidence="4 10" id="KW-0430">Lectin</keyword>
<feature type="region of interest" description="Disordered" evidence="11">
    <location>
        <begin position="370"/>
        <end position="452"/>
    </location>
</feature>
<dbReference type="GO" id="GO:0030970">
    <property type="term" value="P:retrograde protein transport, ER to cytosol"/>
    <property type="evidence" value="ECO:0007669"/>
    <property type="project" value="TreeGrafter"/>
</dbReference>
<dbReference type="AlphaFoldDB" id="A0A8C9DSG7"/>
<feature type="region of interest" description="Disordered" evidence="11">
    <location>
        <begin position="277"/>
        <end position="357"/>
    </location>
</feature>
<dbReference type="SUPFAM" id="SSF50911">
    <property type="entry name" value="Mannose 6-phosphate receptor domain"/>
    <property type="match status" value="1"/>
</dbReference>
<dbReference type="GO" id="GO:0030246">
    <property type="term" value="F:carbohydrate binding"/>
    <property type="evidence" value="ECO:0007669"/>
    <property type="project" value="UniProtKB-UniRule"/>
</dbReference>
<feature type="domain" description="MRH" evidence="13">
    <location>
        <begin position="108"/>
        <end position="230"/>
    </location>
</feature>
<keyword evidence="6" id="KW-1015">Disulfide bond</keyword>
<reference evidence="14" key="1">
    <citation type="submission" date="2025-08" db="UniProtKB">
        <authorList>
            <consortium name="Ensembl"/>
        </authorList>
    </citation>
    <scope>IDENTIFICATION</scope>
</reference>
<evidence type="ECO:0000256" key="7">
    <source>
        <dbReference type="ARBA" id="ARBA00023180"/>
    </source>
</evidence>
<dbReference type="GO" id="GO:0030968">
    <property type="term" value="P:endoplasmic reticulum unfolded protein response"/>
    <property type="evidence" value="ECO:0007669"/>
    <property type="project" value="UniProtKB-UniRule"/>
</dbReference>
<dbReference type="PANTHER" id="PTHR15414:SF5">
    <property type="entry name" value="PROTEIN OS-9"/>
    <property type="match status" value="1"/>
</dbReference>
<dbReference type="GeneTree" id="ENSGT00530000063603"/>
<dbReference type="Proteomes" id="UP000694414">
    <property type="component" value="Unplaced"/>
</dbReference>
<comment type="function">
    <text evidence="10">Lectin involved in the quality control of the secretory pathway. As a member of the endoplasmic reticulum-associated degradation lumenal (ERAD-L) surveillance system, targets misfolded endoplasmic reticulum lumenal glycoproteins for degradation.</text>
</comment>
<feature type="compositionally biased region" description="Basic residues" evidence="11">
    <location>
        <begin position="514"/>
        <end position="523"/>
    </location>
</feature>
<dbReference type="PROSITE" id="PS51914">
    <property type="entry name" value="MRH"/>
    <property type="match status" value="1"/>
</dbReference>
<comment type="similarity">
    <text evidence="2 10">Belongs to the OS-9 family.</text>
</comment>
<gene>
    <name evidence="14" type="primary">OS9</name>
</gene>